<sequence>MCIVRYTKPWGNNPRVLYRVHKALKANKGRGDPTSTPRVSQIGNPPNGYISGDRKRWTVERDWVLGEEKKRLETRRLVTNVDVADMCS</sequence>
<reference evidence="3" key="1">
    <citation type="submission" date="2016-11" db="UniProtKB">
        <authorList>
            <consortium name="WormBaseParasite"/>
        </authorList>
    </citation>
    <scope>IDENTIFICATION</scope>
</reference>
<accession>A0A1I7Z1Y2</accession>
<dbReference type="WBParaSite" id="L893_g22096.t1">
    <property type="protein sequence ID" value="L893_g22096.t1"/>
    <property type="gene ID" value="L893_g22096"/>
</dbReference>
<dbReference type="Proteomes" id="UP000095287">
    <property type="component" value="Unplaced"/>
</dbReference>
<dbReference type="AlphaFoldDB" id="A0A1I7Z1Y2"/>
<evidence type="ECO:0000256" key="1">
    <source>
        <dbReference type="SAM" id="MobiDB-lite"/>
    </source>
</evidence>
<feature type="region of interest" description="Disordered" evidence="1">
    <location>
        <begin position="27"/>
        <end position="51"/>
    </location>
</feature>
<name>A0A1I7Z1Y2_9BILA</name>
<evidence type="ECO:0000313" key="3">
    <source>
        <dbReference type="WBParaSite" id="L893_g22096.t1"/>
    </source>
</evidence>
<evidence type="ECO:0000313" key="2">
    <source>
        <dbReference type="Proteomes" id="UP000095287"/>
    </source>
</evidence>
<feature type="compositionally biased region" description="Polar residues" evidence="1">
    <location>
        <begin position="33"/>
        <end position="44"/>
    </location>
</feature>
<protein>
    <submittedName>
        <fullName evidence="3">Uncharacterized protein</fullName>
    </submittedName>
</protein>
<keyword evidence="2" id="KW-1185">Reference proteome</keyword>
<organism evidence="2 3">
    <name type="scientific">Steinernema glaseri</name>
    <dbReference type="NCBI Taxonomy" id="37863"/>
    <lineage>
        <taxon>Eukaryota</taxon>
        <taxon>Metazoa</taxon>
        <taxon>Ecdysozoa</taxon>
        <taxon>Nematoda</taxon>
        <taxon>Chromadorea</taxon>
        <taxon>Rhabditida</taxon>
        <taxon>Tylenchina</taxon>
        <taxon>Panagrolaimomorpha</taxon>
        <taxon>Strongyloidoidea</taxon>
        <taxon>Steinernematidae</taxon>
        <taxon>Steinernema</taxon>
    </lineage>
</organism>
<proteinExistence type="predicted"/>